<dbReference type="RefSeq" id="WP_246627451.1">
    <property type="nucleotide sequence ID" value="NZ_CAJVAS010000011.1"/>
</dbReference>
<organism evidence="1 2">
    <name type="scientific">Paenibacillus solanacearum</name>
    <dbReference type="NCBI Taxonomy" id="2048548"/>
    <lineage>
        <taxon>Bacteria</taxon>
        <taxon>Bacillati</taxon>
        <taxon>Bacillota</taxon>
        <taxon>Bacilli</taxon>
        <taxon>Bacillales</taxon>
        <taxon>Paenibacillaceae</taxon>
        <taxon>Paenibacillus</taxon>
    </lineage>
</organism>
<name>A0A916NJI5_9BACL</name>
<dbReference type="EMBL" id="CAJVAS010000011">
    <property type="protein sequence ID" value="CAG7627665.1"/>
    <property type="molecule type" value="Genomic_DNA"/>
</dbReference>
<protein>
    <recommendedName>
        <fullName evidence="3">Nucleotidyltransferase domain-containing protein</fullName>
    </recommendedName>
</protein>
<sequence>MNLPAMEAAAQFIAAYFPECEAAIVAGSVVRGDATDHSDLDLVIFDESGHGPYRKTYAAYGWTIEAFILTRSSYRYFFDQAVDIAIPSLQRMCAEGIVVHGASAIHDIVEEARQEMQAGPPAWTAQERDKARYEIGESLDDWEGSASRAESLFIVRKLSAQLAEFMLRCGGQWIGDGKWLWRCLQRYDAKGSAELAAALEAYYRNDAKQPLLSFAHRLLEPYGGRLTEGYSEGLWEDEADEEAPETEKDTVHPFLPLIDWKTVLPD</sequence>
<evidence type="ECO:0000313" key="1">
    <source>
        <dbReference type="EMBL" id="CAG7627665.1"/>
    </source>
</evidence>
<accession>A0A916NJI5</accession>
<keyword evidence="2" id="KW-1185">Reference proteome</keyword>
<comment type="caution">
    <text evidence="1">The sequence shown here is derived from an EMBL/GenBank/DDBJ whole genome shotgun (WGS) entry which is preliminary data.</text>
</comment>
<evidence type="ECO:0000313" key="2">
    <source>
        <dbReference type="Proteomes" id="UP000693672"/>
    </source>
</evidence>
<dbReference type="AlphaFoldDB" id="A0A916NJI5"/>
<dbReference type="CDD" id="cd05403">
    <property type="entry name" value="NT_KNTase_like"/>
    <property type="match status" value="1"/>
</dbReference>
<proteinExistence type="predicted"/>
<dbReference type="Proteomes" id="UP000693672">
    <property type="component" value="Unassembled WGS sequence"/>
</dbReference>
<gene>
    <name evidence="1" type="ORF">PAESOLCIP111_02940</name>
</gene>
<reference evidence="1" key="1">
    <citation type="submission" date="2021-06" db="EMBL/GenBank/DDBJ databases">
        <authorList>
            <person name="Criscuolo A."/>
        </authorList>
    </citation>
    <scope>NUCLEOTIDE SEQUENCE</scope>
    <source>
        <strain evidence="1">CIP111600</strain>
    </source>
</reference>
<evidence type="ECO:0008006" key="3">
    <source>
        <dbReference type="Google" id="ProtNLM"/>
    </source>
</evidence>